<protein>
    <submittedName>
        <fullName evidence="1">Uncharacterized protein</fullName>
    </submittedName>
</protein>
<reference evidence="1" key="1">
    <citation type="submission" date="2018-05" db="EMBL/GenBank/DDBJ databases">
        <authorList>
            <person name="Lanie J.A."/>
            <person name="Ng W.-L."/>
            <person name="Kazmierczak K.M."/>
            <person name="Andrzejewski T.M."/>
            <person name="Davidsen T.M."/>
            <person name="Wayne K.J."/>
            <person name="Tettelin H."/>
            <person name="Glass J.I."/>
            <person name="Rusch D."/>
            <person name="Podicherti R."/>
            <person name="Tsui H.-C.T."/>
            <person name="Winkler M.E."/>
        </authorList>
    </citation>
    <scope>NUCLEOTIDE SEQUENCE</scope>
</reference>
<name>A0A381Z5W3_9ZZZZ</name>
<organism evidence="1">
    <name type="scientific">marine metagenome</name>
    <dbReference type="NCBI Taxonomy" id="408172"/>
    <lineage>
        <taxon>unclassified sequences</taxon>
        <taxon>metagenomes</taxon>
        <taxon>ecological metagenomes</taxon>
    </lineage>
</organism>
<accession>A0A381Z5W3</accession>
<evidence type="ECO:0000313" key="1">
    <source>
        <dbReference type="EMBL" id="SVA84676.1"/>
    </source>
</evidence>
<dbReference type="EMBL" id="UINC01020083">
    <property type="protein sequence ID" value="SVA84676.1"/>
    <property type="molecule type" value="Genomic_DNA"/>
</dbReference>
<dbReference type="AlphaFoldDB" id="A0A381Z5W3"/>
<sequence>MDRMSTLWGVVATIAFVALAPVFADNHDNPGNPTVAMQAHYCTLNSGKDMADVDQALAPWRRWKEETNWNGWTAEVTPQFDIADGPDFYWLNFAPFDYTGDVLEEFAVSGGEIQRGINSVASCKVALYASKLKYPLVDESTLNETKVVVVENCSAKDGVNRDTMLARHAQFAEASKDNNASFLWNIVWPLAGVPPITPLGTERRDFAHMVWYNDVKSLMQDYDAETNGAGMSGRRDYLQNYADCDGRNTYNVNILSKPNRPWR</sequence>
<proteinExistence type="predicted"/>
<gene>
    <name evidence="1" type="ORF">METZ01_LOCUS137530</name>
</gene>